<dbReference type="EMBL" id="JAGSCS010000051">
    <property type="protein sequence ID" value="MBR0577489.1"/>
    <property type="molecule type" value="Genomic_DNA"/>
</dbReference>
<dbReference type="RefSeq" id="WP_211802879.1">
    <property type="nucleotide sequence ID" value="NZ_JAGSCS010000051.1"/>
</dbReference>
<protein>
    <submittedName>
        <fullName evidence="1">Uncharacterized protein</fullName>
    </submittedName>
</protein>
<evidence type="ECO:0000313" key="2">
    <source>
        <dbReference type="Proteomes" id="UP000675379"/>
    </source>
</evidence>
<proteinExistence type="predicted"/>
<accession>A0A941CTW5</accession>
<gene>
    <name evidence="1" type="ORF">KCG48_14370</name>
</gene>
<keyword evidence="2" id="KW-1185">Reference proteome</keyword>
<comment type="caution">
    <text evidence="1">The sequence shown here is derived from an EMBL/GenBank/DDBJ whole genome shotgun (WGS) entry which is preliminary data.</text>
</comment>
<organism evidence="1 2">
    <name type="scientific">Proteiniclasticum sediminis</name>
    <dbReference type="NCBI Taxonomy" id="2804028"/>
    <lineage>
        <taxon>Bacteria</taxon>
        <taxon>Bacillati</taxon>
        <taxon>Bacillota</taxon>
        <taxon>Clostridia</taxon>
        <taxon>Eubacteriales</taxon>
        <taxon>Clostridiaceae</taxon>
        <taxon>Proteiniclasticum</taxon>
    </lineage>
</organism>
<sequence>MGLPKVEYGDVFQVSLTNGYGFMQCVKEAPKTECETIRILPGVYGEKDIDSIDKIVSVKELFFLRLPVKYAIKQKLLKPIGNFPVPIGSKAPRFFRTEHIIGSEFIGWHIIDSENFQRRLVKELSLEEKSLSEWDIISIPDLVEKIETGWTLENWI</sequence>
<evidence type="ECO:0000313" key="1">
    <source>
        <dbReference type="EMBL" id="MBR0577489.1"/>
    </source>
</evidence>
<dbReference type="Proteomes" id="UP000675379">
    <property type="component" value="Unassembled WGS sequence"/>
</dbReference>
<dbReference type="AlphaFoldDB" id="A0A941CTW5"/>
<reference evidence="1" key="1">
    <citation type="submission" date="2021-04" db="EMBL/GenBank/DDBJ databases">
        <title>Proteiniclasticum sedimins sp. nov., an obligate anaerobic bacterium isolated from anaerobic sludge.</title>
        <authorList>
            <person name="Liu J."/>
        </authorList>
    </citation>
    <scope>NUCLEOTIDE SEQUENCE</scope>
    <source>
        <strain evidence="1">BAD-10</strain>
    </source>
</reference>
<name>A0A941CTW5_9CLOT</name>